<dbReference type="Proteomes" id="UP000183208">
    <property type="component" value="Unassembled WGS sequence"/>
</dbReference>
<reference evidence="2 3" key="1">
    <citation type="submission" date="2016-10" db="EMBL/GenBank/DDBJ databases">
        <authorList>
            <person name="de Groot N.N."/>
        </authorList>
    </citation>
    <scope>NUCLEOTIDE SEQUENCE [LARGE SCALE GENOMIC DNA]</scope>
    <source>
        <strain evidence="2 3">GAS522</strain>
    </source>
</reference>
<keyword evidence="1" id="KW-1133">Transmembrane helix</keyword>
<organism evidence="2 3">
    <name type="scientific">Bradyrhizobium lablabi</name>
    <dbReference type="NCBI Taxonomy" id="722472"/>
    <lineage>
        <taxon>Bacteria</taxon>
        <taxon>Pseudomonadati</taxon>
        <taxon>Pseudomonadota</taxon>
        <taxon>Alphaproteobacteria</taxon>
        <taxon>Hyphomicrobiales</taxon>
        <taxon>Nitrobacteraceae</taxon>
        <taxon>Bradyrhizobium</taxon>
    </lineage>
</organism>
<dbReference type="EMBL" id="FNTI01000001">
    <property type="protein sequence ID" value="SEE52316.1"/>
    <property type="molecule type" value="Genomic_DNA"/>
</dbReference>
<proteinExistence type="predicted"/>
<evidence type="ECO:0000313" key="2">
    <source>
        <dbReference type="EMBL" id="SEE52316.1"/>
    </source>
</evidence>
<gene>
    <name evidence="2" type="ORF">SAMN05444171_7845</name>
</gene>
<feature type="transmembrane region" description="Helical" evidence="1">
    <location>
        <begin position="37"/>
        <end position="57"/>
    </location>
</feature>
<evidence type="ECO:0000313" key="3">
    <source>
        <dbReference type="Proteomes" id="UP000183208"/>
    </source>
</evidence>
<dbReference type="AlphaFoldDB" id="A0A1H5JII7"/>
<name>A0A1H5JII7_9BRAD</name>
<protein>
    <submittedName>
        <fullName evidence="2">Uncharacterized protein</fullName>
    </submittedName>
</protein>
<keyword evidence="1" id="KW-0472">Membrane</keyword>
<sequence length="60" mass="6406">MTAVQCLITIADAIPCTKIVGDEAGYARFVDLINLPAGHAILAVMTFAAVYGALTLFRHR</sequence>
<evidence type="ECO:0000256" key="1">
    <source>
        <dbReference type="SAM" id="Phobius"/>
    </source>
</evidence>
<accession>A0A1H5JII7</accession>
<keyword evidence="1" id="KW-0812">Transmembrane</keyword>